<keyword evidence="4 5" id="KW-0472">Membrane</keyword>
<feature type="transmembrane region" description="Helical" evidence="5">
    <location>
        <begin position="6"/>
        <end position="29"/>
    </location>
</feature>
<evidence type="ECO:0000256" key="3">
    <source>
        <dbReference type="ARBA" id="ARBA00022989"/>
    </source>
</evidence>
<dbReference type="GO" id="GO:0016020">
    <property type="term" value="C:membrane"/>
    <property type="evidence" value="ECO:0007669"/>
    <property type="project" value="UniProtKB-SubCell"/>
</dbReference>
<name>A0A9P1FGA3_9DINO</name>
<feature type="transmembrane region" description="Helical" evidence="5">
    <location>
        <begin position="203"/>
        <end position="225"/>
    </location>
</feature>
<evidence type="ECO:0000313" key="8">
    <source>
        <dbReference type="Proteomes" id="UP001152797"/>
    </source>
</evidence>
<dbReference type="GO" id="GO:0005385">
    <property type="term" value="F:zinc ion transmembrane transporter activity"/>
    <property type="evidence" value="ECO:0007669"/>
    <property type="project" value="TreeGrafter"/>
</dbReference>
<keyword evidence="3 5" id="KW-1133">Transmembrane helix</keyword>
<dbReference type="Pfam" id="PF02535">
    <property type="entry name" value="Zip"/>
    <property type="match status" value="2"/>
</dbReference>
<gene>
    <name evidence="6" type="ORF">C1SCF055_LOCUS2113</name>
</gene>
<sequence length="266" mass="28141">MGNLELLKGTAAVSLLIIAILGGFLPLHLHHARVNQETLRRCNGMAGGVLLAAALVHLLPDAQEALHAASVRLKELFTTTEEPFPTASMLSGIMFLVLMMIEAQVQNMSASSLEEADHGHYCGADHGHFCGADAMKDALSNLKATRPLLKSDLEAEQTVGISIGVLNRTTTFVSIFLAVGAHKGLAGFAMGTKLMQSTERREFWISILMFGLCTPLGILLGSSVLGSVTGTGVGCCLALAAGTFLYIAIPELLLPAVQSSRDWRSG</sequence>
<dbReference type="EMBL" id="CAMXCT020000088">
    <property type="protein sequence ID" value="CAL1127000.1"/>
    <property type="molecule type" value="Genomic_DNA"/>
</dbReference>
<comment type="caution">
    <text evidence="6">The sequence shown here is derived from an EMBL/GenBank/DDBJ whole genome shotgun (WGS) entry which is preliminary data.</text>
</comment>
<dbReference type="Proteomes" id="UP001152797">
    <property type="component" value="Unassembled WGS sequence"/>
</dbReference>
<keyword evidence="8" id="KW-1185">Reference proteome</keyword>
<organism evidence="6">
    <name type="scientific">Cladocopium goreaui</name>
    <dbReference type="NCBI Taxonomy" id="2562237"/>
    <lineage>
        <taxon>Eukaryota</taxon>
        <taxon>Sar</taxon>
        <taxon>Alveolata</taxon>
        <taxon>Dinophyceae</taxon>
        <taxon>Suessiales</taxon>
        <taxon>Symbiodiniaceae</taxon>
        <taxon>Cladocopium</taxon>
    </lineage>
</organism>
<reference evidence="7 8" key="2">
    <citation type="submission" date="2024-05" db="EMBL/GenBank/DDBJ databases">
        <authorList>
            <person name="Chen Y."/>
            <person name="Shah S."/>
            <person name="Dougan E. K."/>
            <person name="Thang M."/>
            <person name="Chan C."/>
        </authorList>
    </citation>
    <scope>NUCLEOTIDE SEQUENCE [LARGE SCALE GENOMIC DNA]</scope>
</reference>
<proteinExistence type="predicted"/>
<evidence type="ECO:0000256" key="4">
    <source>
        <dbReference type="ARBA" id="ARBA00023136"/>
    </source>
</evidence>
<reference evidence="6" key="1">
    <citation type="submission" date="2022-10" db="EMBL/GenBank/DDBJ databases">
        <authorList>
            <person name="Chen Y."/>
            <person name="Dougan E. K."/>
            <person name="Chan C."/>
            <person name="Rhodes N."/>
            <person name="Thang M."/>
        </authorList>
    </citation>
    <scope>NUCLEOTIDE SEQUENCE</scope>
</reference>
<evidence type="ECO:0000256" key="5">
    <source>
        <dbReference type="SAM" id="Phobius"/>
    </source>
</evidence>
<dbReference type="EMBL" id="CAMXCT010000088">
    <property type="protein sequence ID" value="CAI3973625.1"/>
    <property type="molecule type" value="Genomic_DNA"/>
</dbReference>
<evidence type="ECO:0000256" key="1">
    <source>
        <dbReference type="ARBA" id="ARBA00004141"/>
    </source>
</evidence>
<feature type="transmembrane region" description="Helical" evidence="5">
    <location>
        <begin position="231"/>
        <end position="254"/>
    </location>
</feature>
<evidence type="ECO:0000256" key="2">
    <source>
        <dbReference type="ARBA" id="ARBA00022692"/>
    </source>
</evidence>
<evidence type="ECO:0000313" key="7">
    <source>
        <dbReference type="EMBL" id="CAL4760937.1"/>
    </source>
</evidence>
<evidence type="ECO:0000313" key="6">
    <source>
        <dbReference type="EMBL" id="CAI3973625.1"/>
    </source>
</evidence>
<comment type="subcellular location">
    <subcellularLocation>
        <location evidence="1">Membrane</location>
        <topology evidence="1">Multi-pass membrane protein</topology>
    </subcellularLocation>
</comment>
<dbReference type="EMBL" id="CAMXCT030000088">
    <property type="protein sequence ID" value="CAL4760937.1"/>
    <property type="molecule type" value="Genomic_DNA"/>
</dbReference>
<accession>A0A9P1FGA3</accession>
<protein>
    <submittedName>
        <fullName evidence="7">Zinc transporter ZIP1 (DrZIP1) (Solute carrier family 39 member 1) (Zrt- and Irt-like protein 1) (ZIP-1)</fullName>
    </submittedName>
</protein>
<dbReference type="PANTHER" id="PTHR11040">
    <property type="entry name" value="ZINC/IRON TRANSPORTER"/>
    <property type="match status" value="1"/>
</dbReference>
<dbReference type="AlphaFoldDB" id="A0A9P1FGA3"/>
<dbReference type="InterPro" id="IPR003689">
    <property type="entry name" value="ZIP"/>
</dbReference>
<dbReference type="OrthoDB" id="10263369at2759"/>
<keyword evidence="2 5" id="KW-0812">Transmembrane</keyword>
<dbReference type="PANTHER" id="PTHR11040:SF140">
    <property type="entry name" value="ZRT (ZRT), IRT- (IRT-) LIKE PROTEIN TRANSPORTER"/>
    <property type="match status" value="1"/>
</dbReference>